<organism evidence="3 4">
    <name type="scientific">Eimeria necatrix</name>
    <dbReference type="NCBI Taxonomy" id="51315"/>
    <lineage>
        <taxon>Eukaryota</taxon>
        <taxon>Sar</taxon>
        <taxon>Alveolata</taxon>
        <taxon>Apicomplexa</taxon>
        <taxon>Conoidasida</taxon>
        <taxon>Coccidia</taxon>
        <taxon>Eucoccidiorida</taxon>
        <taxon>Eimeriorina</taxon>
        <taxon>Eimeriidae</taxon>
        <taxon>Eimeria</taxon>
    </lineage>
</organism>
<dbReference type="VEuPathDB" id="ToxoDB:ENH_00004890"/>
<feature type="region of interest" description="Disordered" evidence="2">
    <location>
        <begin position="1"/>
        <end position="40"/>
    </location>
</feature>
<feature type="region of interest" description="Disordered" evidence="2">
    <location>
        <begin position="722"/>
        <end position="786"/>
    </location>
</feature>
<protein>
    <submittedName>
        <fullName evidence="3">Uncharacterized protein</fullName>
    </submittedName>
</protein>
<feature type="compositionally biased region" description="Low complexity" evidence="2">
    <location>
        <begin position="122"/>
        <end position="136"/>
    </location>
</feature>
<reference evidence="3" key="1">
    <citation type="submission" date="2013-10" db="EMBL/GenBank/DDBJ databases">
        <title>Genomic analysis of the causative agents of coccidiosis in chickens.</title>
        <authorList>
            <person name="Reid A.J."/>
            <person name="Blake D."/>
            <person name="Billington K."/>
            <person name="Browne H."/>
            <person name="Dunn M."/>
            <person name="Hung S."/>
            <person name="Kawahara F."/>
            <person name="Miranda-Saavedra D."/>
            <person name="Mourier T."/>
            <person name="Nagra H."/>
            <person name="Otto T.D."/>
            <person name="Rawlings N."/>
            <person name="Sanchez A."/>
            <person name="Sanders M."/>
            <person name="Subramaniam C."/>
            <person name="Tay Y."/>
            <person name="Dear P."/>
            <person name="Doerig C."/>
            <person name="Gruber A."/>
            <person name="Parkinson J."/>
            <person name="Shirley M."/>
            <person name="Wan K.L."/>
            <person name="Berriman M."/>
            <person name="Tomley F."/>
            <person name="Pain A."/>
        </authorList>
    </citation>
    <scope>NUCLEOTIDE SEQUENCE [LARGE SCALE GENOMIC DNA]</scope>
    <source>
        <strain evidence="3">Houghton</strain>
    </source>
</reference>
<dbReference type="OrthoDB" id="347895at2759"/>
<feature type="compositionally biased region" description="Polar residues" evidence="2">
    <location>
        <begin position="585"/>
        <end position="605"/>
    </location>
</feature>
<feature type="compositionally biased region" description="Basic and acidic residues" evidence="2">
    <location>
        <begin position="379"/>
        <end position="390"/>
    </location>
</feature>
<feature type="compositionally biased region" description="Basic and acidic residues" evidence="2">
    <location>
        <begin position="557"/>
        <end position="567"/>
    </location>
</feature>
<feature type="non-terminal residue" evidence="3">
    <location>
        <position position="810"/>
    </location>
</feature>
<evidence type="ECO:0000313" key="4">
    <source>
        <dbReference type="Proteomes" id="UP000030754"/>
    </source>
</evidence>
<feature type="compositionally biased region" description="Basic and acidic residues" evidence="2">
    <location>
        <begin position="662"/>
        <end position="672"/>
    </location>
</feature>
<feature type="compositionally biased region" description="Polar residues" evidence="2">
    <location>
        <begin position="674"/>
        <end position="683"/>
    </location>
</feature>
<gene>
    <name evidence="3" type="ORF">ENH_00004890</name>
</gene>
<evidence type="ECO:0000313" key="3">
    <source>
        <dbReference type="EMBL" id="CDJ65403.1"/>
    </source>
</evidence>
<dbReference type="EMBL" id="HG723147">
    <property type="protein sequence ID" value="CDJ65403.1"/>
    <property type="molecule type" value="Genomic_DNA"/>
</dbReference>
<feature type="region of interest" description="Disordered" evidence="2">
    <location>
        <begin position="502"/>
        <end position="692"/>
    </location>
</feature>
<dbReference type="AlphaFoldDB" id="U6MQP2"/>
<keyword evidence="4" id="KW-1185">Reference proteome</keyword>
<evidence type="ECO:0000256" key="1">
    <source>
        <dbReference type="SAM" id="Coils"/>
    </source>
</evidence>
<feature type="coiled-coil region" evidence="1">
    <location>
        <begin position="439"/>
        <end position="473"/>
    </location>
</feature>
<reference evidence="3" key="2">
    <citation type="submission" date="2013-10" db="EMBL/GenBank/DDBJ databases">
        <authorList>
            <person name="Aslett M."/>
        </authorList>
    </citation>
    <scope>NUCLEOTIDE SEQUENCE [LARGE SCALE GENOMIC DNA]</scope>
    <source>
        <strain evidence="3">Houghton</strain>
    </source>
</reference>
<accession>U6MQP2</accession>
<feature type="compositionally biased region" description="Polar residues" evidence="2">
    <location>
        <begin position="643"/>
        <end position="659"/>
    </location>
</feature>
<dbReference type="GeneID" id="25470680"/>
<feature type="compositionally biased region" description="Polar residues" evidence="2">
    <location>
        <begin position="23"/>
        <end position="35"/>
    </location>
</feature>
<feature type="compositionally biased region" description="Low complexity" evidence="2">
    <location>
        <begin position="730"/>
        <end position="762"/>
    </location>
</feature>
<feature type="compositionally biased region" description="Basic and acidic residues" evidence="2">
    <location>
        <begin position="508"/>
        <end position="519"/>
    </location>
</feature>
<name>U6MQP2_9EIME</name>
<dbReference type="Proteomes" id="UP000030754">
    <property type="component" value="Unassembled WGS sequence"/>
</dbReference>
<evidence type="ECO:0000256" key="2">
    <source>
        <dbReference type="SAM" id="MobiDB-lite"/>
    </source>
</evidence>
<feature type="region of interest" description="Disordered" evidence="2">
    <location>
        <begin position="96"/>
        <end position="170"/>
    </location>
</feature>
<sequence>MKPSNKSRRNAGGLPPTGRPAHSMSNPEGRSSSSMAPVPQLDLRQAAEGARAAEGGQLVYGPLPSAMDTTRSQHFANCSDCMLPCKIFLGLSAPKETKPLPPIRSSSKQSCPPQRHTGPETGGSSRSGRSVSIGHSMGRTVASVQRQASQARPALMATRPPGASANVGDSTIAQPSQATYFNQTRQGMNYPLVRPAASLFRPDVGPVITPLCGGQVANPMVAAVQATNGVTASGAFPPYPTTGPRLSSSHSPAAATAGAAASAQFAAAYAQYTAQRNRGGQMEIFMGPSGEIYQRAPAVGSNRDTAAPILMQPAGLCRTASAASVDRSRSLSKAPMPVVIVPGRSQSVAPPVPPVQTAALVGRDGVFEKTGMTNATRGASERKSGGRLNEDQPPLELDASLRDVLDGQMLSSRSRRLAMELKAAREQCKTIQEGFKEENTQLKEENERLVSIVRSIQKRVESLQNQLAASRKTSGGGEALVDVCSGLITDILDSRSGWRVVKDSSSVEGERGSRMEKDMGPSMPQLIAKSEQQGMESQHSHPAVNDRESLGNGSETLENRSKIEKTSYENAQHKLASKDILSDPRSLSKSNSVLGEPASATQFATTAGPHTEAPEVGRDAGQPGYKKQSAESQNKTRTENDKASINTATTGQDEPTNITVFREPERKGEHEAQQAGTTNAGRQETQKEARDTNEKIAHIRYAEAAPAAESGTAPAPAVLDETSTELLPRAGAEPGAKAAAEAGLKPGEGESAAKAAEGADAKSVSGVDAKGGPVASSKAGPGPALLAKKSMGVLPKKAAEPVAKAAVEAG</sequence>
<proteinExistence type="predicted"/>
<feature type="region of interest" description="Disordered" evidence="2">
    <location>
        <begin position="373"/>
        <end position="393"/>
    </location>
</feature>
<keyword evidence="1" id="KW-0175">Coiled coil</keyword>
<dbReference type="RefSeq" id="XP_013433870.1">
    <property type="nucleotide sequence ID" value="XM_013578416.1"/>
</dbReference>